<dbReference type="AlphaFoldDB" id="A0A4Z2FYE5"/>
<dbReference type="Proteomes" id="UP000314294">
    <property type="component" value="Unassembled WGS sequence"/>
</dbReference>
<evidence type="ECO:0000313" key="2">
    <source>
        <dbReference type="Proteomes" id="UP000314294"/>
    </source>
</evidence>
<dbReference type="EMBL" id="SRLO01000851">
    <property type="protein sequence ID" value="TNN45362.1"/>
    <property type="molecule type" value="Genomic_DNA"/>
</dbReference>
<sequence length="305" mass="34256">MKQQGKQAKQRKKLKDSNLRCCEFRLPEQSDLGYKMFNTGRPSSPVFPPDARLTSPARVSRWLQHLQLLRPYPPCKPAASHTATMPVLHVTETQRPVEATREFNPLSSHRPFPPFLADSEACEFTSLSNFRTSPFPALLHLPDGDLSVVFAGSAEDVAVFRGGERRHLVVVAVQLLQDLVALCVQDVDLAFGGTAADTADPYLERNGERLKRRKKRISGDLRPVFGQLSVTDHGHHADDVDDRVLRAHPDLVLINSQHAVLRTERQKDTLVIRIHTAVENRQVCVRDQLEASNTITFPMLTDTHN</sequence>
<evidence type="ECO:0000313" key="1">
    <source>
        <dbReference type="EMBL" id="TNN45362.1"/>
    </source>
</evidence>
<name>A0A4Z2FYE5_9TELE</name>
<reference evidence="1 2" key="1">
    <citation type="submission" date="2019-03" db="EMBL/GenBank/DDBJ databases">
        <title>First draft genome of Liparis tanakae, snailfish: a comprehensive survey of snailfish specific genes.</title>
        <authorList>
            <person name="Kim W."/>
            <person name="Song I."/>
            <person name="Jeong J.-H."/>
            <person name="Kim D."/>
            <person name="Kim S."/>
            <person name="Ryu S."/>
            <person name="Song J.Y."/>
            <person name="Lee S.K."/>
        </authorList>
    </citation>
    <scope>NUCLEOTIDE SEQUENCE [LARGE SCALE GENOMIC DNA]</scope>
    <source>
        <tissue evidence="1">Muscle</tissue>
    </source>
</reference>
<keyword evidence="2" id="KW-1185">Reference proteome</keyword>
<comment type="caution">
    <text evidence="1">The sequence shown here is derived from an EMBL/GenBank/DDBJ whole genome shotgun (WGS) entry which is preliminary data.</text>
</comment>
<protein>
    <submittedName>
        <fullName evidence="1">Uncharacterized protein</fullName>
    </submittedName>
</protein>
<organism evidence="1 2">
    <name type="scientific">Liparis tanakae</name>
    <name type="common">Tanaka's snailfish</name>
    <dbReference type="NCBI Taxonomy" id="230148"/>
    <lineage>
        <taxon>Eukaryota</taxon>
        <taxon>Metazoa</taxon>
        <taxon>Chordata</taxon>
        <taxon>Craniata</taxon>
        <taxon>Vertebrata</taxon>
        <taxon>Euteleostomi</taxon>
        <taxon>Actinopterygii</taxon>
        <taxon>Neopterygii</taxon>
        <taxon>Teleostei</taxon>
        <taxon>Neoteleostei</taxon>
        <taxon>Acanthomorphata</taxon>
        <taxon>Eupercaria</taxon>
        <taxon>Perciformes</taxon>
        <taxon>Cottioidei</taxon>
        <taxon>Cottales</taxon>
        <taxon>Liparidae</taxon>
        <taxon>Liparis</taxon>
    </lineage>
</organism>
<gene>
    <name evidence="1" type="ORF">EYF80_044438</name>
</gene>
<proteinExistence type="predicted"/>
<accession>A0A4Z2FYE5</accession>